<dbReference type="Proteomes" id="UP000298616">
    <property type="component" value="Chromosome"/>
</dbReference>
<proteinExistence type="inferred from homology"/>
<dbReference type="InterPro" id="IPR036590">
    <property type="entry name" value="SRAP-like"/>
</dbReference>
<evidence type="ECO:0000256" key="9">
    <source>
        <dbReference type="SAM" id="MobiDB-lite"/>
    </source>
</evidence>
<keyword evidence="5" id="KW-0190">Covalent protein-DNA linkage</keyword>
<keyword evidence="2 8" id="KW-0645">Protease</keyword>
<keyword evidence="6" id="KW-0238">DNA-binding</keyword>
<reference evidence="10 11" key="1">
    <citation type="submission" date="2018-04" db="EMBL/GenBank/DDBJ databases">
        <title>Complete genome uncultured novel isolate.</title>
        <authorList>
            <person name="Merlino G."/>
        </authorList>
    </citation>
    <scope>NUCLEOTIDE SEQUENCE [LARGE SCALE GENOMIC DNA]</scope>
    <source>
        <strain evidence="11">R1DC9</strain>
    </source>
</reference>
<evidence type="ECO:0000256" key="1">
    <source>
        <dbReference type="ARBA" id="ARBA00008136"/>
    </source>
</evidence>
<dbReference type="InterPro" id="IPR003738">
    <property type="entry name" value="SRAP"/>
</dbReference>
<dbReference type="RefSeq" id="WP_137090482.1">
    <property type="nucleotide sequence ID" value="NZ_CP028923.1"/>
</dbReference>
<comment type="similarity">
    <text evidence="1 8">Belongs to the SOS response-associated peptidase family.</text>
</comment>
<dbReference type="KEGG" id="fpf:DCC35_09145"/>
<evidence type="ECO:0000256" key="3">
    <source>
        <dbReference type="ARBA" id="ARBA00022763"/>
    </source>
</evidence>
<evidence type="ECO:0000256" key="4">
    <source>
        <dbReference type="ARBA" id="ARBA00022801"/>
    </source>
</evidence>
<keyword evidence="3" id="KW-0227">DNA damage</keyword>
<accession>A0A4D7K1Y8</accession>
<feature type="region of interest" description="Disordered" evidence="9">
    <location>
        <begin position="211"/>
        <end position="232"/>
    </location>
</feature>
<dbReference type="PANTHER" id="PTHR13604">
    <property type="entry name" value="DC12-RELATED"/>
    <property type="match status" value="1"/>
</dbReference>
<evidence type="ECO:0000313" key="10">
    <source>
        <dbReference type="EMBL" id="QCK14894.1"/>
    </source>
</evidence>
<dbReference type="GO" id="GO:0006508">
    <property type="term" value="P:proteolysis"/>
    <property type="evidence" value="ECO:0007669"/>
    <property type="project" value="UniProtKB-KW"/>
</dbReference>
<sequence length="232" mass="26502">MSGRYSLISEKEKLEVRFDVEFKKDLLAAYNVAPTKLMPVITSGKEKGISWFYWGITPDMAKNKSVSPKLYAASDKDLTEKFSFKKALSDRRCIIPADGYYEWKKLGKKSQIPYRVIRYDNEPFSFAGIWDEYEADNGEMVHTFRIITTNSNDDISEISNSMPVIFNKEQEKIWLNPDSATEELIDLLKAPEEELLSFYSITPLINSPNSDGPALIEPAPPVDQNGNYTLFQ</sequence>
<dbReference type="Gene3D" id="3.90.1680.10">
    <property type="entry name" value="SOS response associated peptidase-like"/>
    <property type="match status" value="1"/>
</dbReference>
<evidence type="ECO:0000313" key="11">
    <source>
        <dbReference type="Proteomes" id="UP000298616"/>
    </source>
</evidence>
<organism evidence="10 11">
    <name type="scientific">Mangrovivirga cuniculi</name>
    <dbReference type="NCBI Taxonomy" id="2715131"/>
    <lineage>
        <taxon>Bacteria</taxon>
        <taxon>Pseudomonadati</taxon>
        <taxon>Bacteroidota</taxon>
        <taxon>Cytophagia</taxon>
        <taxon>Cytophagales</taxon>
        <taxon>Mangrovivirgaceae</taxon>
        <taxon>Mangrovivirga</taxon>
    </lineage>
</organism>
<dbReference type="AlphaFoldDB" id="A0A4D7K1Y8"/>
<evidence type="ECO:0000256" key="8">
    <source>
        <dbReference type="RuleBase" id="RU364100"/>
    </source>
</evidence>
<protein>
    <recommendedName>
        <fullName evidence="8">Abasic site processing protein</fullName>
        <ecNumber evidence="8">3.4.-.-</ecNumber>
    </recommendedName>
</protein>
<keyword evidence="4 8" id="KW-0378">Hydrolase</keyword>
<dbReference type="EC" id="3.4.-.-" evidence="8"/>
<dbReference type="SUPFAM" id="SSF143081">
    <property type="entry name" value="BB1717-like"/>
    <property type="match status" value="1"/>
</dbReference>
<dbReference type="EMBL" id="CP028923">
    <property type="protein sequence ID" value="QCK14894.1"/>
    <property type="molecule type" value="Genomic_DNA"/>
</dbReference>
<dbReference type="Pfam" id="PF02586">
    <property type="entry name" value="SRAP"/>
    <property type="match status" value="1"/>
</dbReference>
<dbReference type="OrthoDB" id="9782620at2"/>
<dbReference type="GO" id="GO:0008233">
    <property type="term" value="F:peptidase activity"/>
    <property type="evidence" value="ECO:0007669"/>
    <property type="project" value="UniProtKB-KW"/>
</dbReference>
<keyword evidence="7" id="KW-0456">Lyase</keyword>
<dbReference type="GO" id="GO:0003697">
    <property type="term" value="F:single-stranded DNA binding"/>
    <property type="evidence" value="ECO:0007669"/>
    <property type="project" value="InterPro"/>
</dbReference>
<dbReference type="GO" id="GO:0016829">
    <property type="term" value="F:lyase activity"/>
    <property type="evidence" value="ECO:0007669"/>
    <property type="project" value="UniProtKB-KW"/>
</dbReference>
<evidence type="ECO:0000256" key="5">
    <source>
        <dbReference type="ARBA" id="ARBA00023124"/>
    </source>
</evidence>
<gene>
    <name evidence="10" type="ORF">DCC35_09145</name>
</gene>
<evidence type="ECO:0000256" key="2">
    <source>
        <dbReference type="ARBA" id="ARBA00022670"/>
    </source>
</evidence>
<name>A0A4D7K1Y8_9BACT</name>
<dbReference type="PANTHER" id="PTHR13604:SF0">
    <property type="entry name" value="ABASIC SITE PROCESSING PROTEIN HMCES"/>
    <property type="match status" value="1"/>
</dbReference>
<evidence type="ECO:0000256" key="7">
    <source>
        <dbReference type="ARBA" id="ARBA00023239"/>
    </source>
</evidence>
<keyword evidence="11" id="KW-1185">Reference proteome</keyword>
<dbReference type="GO" id="GO:0106300">
    <property type="term" value="P:protein-DNA covalent cross-linking repair"/>
    <property type="evidence" value="ECO:0007669"/>
    <property type="project" value="InterPro"/>
</dbReference>
<evidence type="ECO:0000256" key="6">
    <source>
        <dbReference type="ARBA" id="ARBA00023125"/>
    </source>
</evidence>